<evidence type="ECO:0000256" key="10">
    <source>
        <dbReference type="ARBA" id="ARBA00042348"/>
    </source>
</evidence>
<evidence type="ECO:0000256" key="8">
    <source>
        <dbReference type="ARBA" id="ARBA00022842"/>
    </source>
</evidence>
<evidence type="ECO:0000256" key="12">
    <source>
        <dbReference type="ARBA" id="ARBA00042531"/>
    </source>
</evidence>
<feature type="domain" description="Pyridoxamine kinase/Phosphomethylpyrimidine kinase" evidence="14">
    <location>
        <begin position="17"/>
        <end position="261"/>
    </location>
</feature>
<evidence type="ECO:0000256" key="4">
    <source>
        <dbReference type="ARBA" id="ARBA00022723"/>
    </source>
</evidence>
<dbReference type="PATRIC" id="fig|1616.3.peg.758"/>
<evidence type="ECO:0000259" key="14">
    <source>
        <dbReference type="Pfam" id="PF08543"/>
    </source>
</evidence>
<evidence type="ECO:0000256" key="6">
    <source>
        <dbReference type="ARBA" id="ARBA00022777"/>
    </source>
</evidence>
<dbReference type="GO" id="GO:0005829">
    <property type="term" value="C:cytosol"/>
    <property type="evidence" value="ECO:0007669"/>
    <property type="project" value="TreeGrafter"/>
</dbReference>
<keyword evidence="16" id="KW-1185">Reference proteome</keyword>
<keyword evidence="5" id="KW-0547">Nucleotide-binding</keyword>
<dbReference type="GO" id="GO:0008972">
    <property type="term" value="F:phosphomethylpyrimidine kinase activity"/>
    <property type="evidence" value="ECO:0007669"/>
    <property type="project" value="InterPro"/>
</dbReference>
<dbReference type="Proteomes" id="UP000051655">
    <property type="component" value="Unassembled WGS sequence"/>
</dbReference>
<reference evidence="15 16" key="1">
    <citation type="journal article" date="2015" name="Genome Announc.">
        <title>Expanding the biotechnology potential of lactobacilli through comparative genomics of 213 strains and associated genera.</title>
        <authorList>
            <person name="Sun Z."/>
            <person name="Harris H.M."/>
            <person name="McCann A."/>
            <person name="Guo C."/>
            <person name="Argimon S."/>
            <person name="Zhang W."/>
            <person name="Yang X."/>
            <person name="Jeffery I.B."/>
            <person name="Cooney J.C."/>
            <person name="Kagawa T.F."/>
            <person name="Liu W."/>
            <person name="Song Y."/>
            <person name="Salvetti E."/>
            <person name="Wrobel A."/>
            <person name="Rasinkangas P."/>
            <person name="Parkhill J."/>
            <person name="Rea M.C."/>
            <person name="O'Sullivan O."/>
            <person name="Ritari J."/>
            <person name="Douillard F.P."/>
            <person name="Paul Ross R."/>
            <person name="Yang R."/>
            <person name="Briner A.E."/>
            <person name="Felis G.E."/>
            <person name="de Vos W.M."/>
            <person name="Barrangou R."/>
            <person name="Klaenhammer T.R."/>
            <person name="Caufield P.W."/>
            <person name="Cui Y."/>
            <person name="Zhang H."/>
            <person name="O'Toole P.W."/>
        </authorList>
    </citation>
    <scope>NUCLEOTIDE SEQUENCE [LARGE SCALE GENOMIC DNA]</scope>
    <source>
        <strain evidence="15 16">DSM 20593</strain>
    </source>
</reference>
<dbReference type="GO" id="GO:0009228">
    <property type="term" value="P:thiamine biosynthetic process"/>
    <property type="evidence" value="ECO:0007669"/>
    <property type="project" value="InterPro"/>
</dbReference>
<keyword evidence="7" id="KW-0067">ATP-binding</keyword>
<dbReference type="EMBL" id="JQBP01000003">
    <property type="protein sequence ID" value="KRN74982.1"/>
    <property type="molecule type" value="Genomic_DNA"/>
</dbReference>
<evidence type="ECO:0000256" key="5">
    <source>
        <dbReference type="ARBA" id="ARBA00022741"/>
    </source>
</evidence>
<name>A0A0R2JGJ3_9LACO</name>
<keyword evidence="3" id="KW-0808">Transferase</keyword>
<dbReference type="SUPFAM" id="SSF53613">
    <property type="entry name" value="Ribokinase-like"/>
    <property type="match status" value="1"/>
</dbReference>
<evidence type="ECO:0000256" key="11">
    <source>
        <dbReference type="ARBA" id="ARBA00042396"/>
    </source>
</evidence>
<dbReference type="PANTHER" id="PTHR20858:SF19">
    <property type="entry name" value="PYRIDOXINE KINASE"/>
    <property type="match status" value="1"/>
</dbReference>
<dbReference type="CDD" id="cd01169">
    <property type="entry name" value="HMPP_kinase"/>
    <property type="match status" value="1"/>
</dbReference>
<dbReference type="GO" id="GO:0005524">
    <property type="term" value="F:ATP binding"/>
    <property type="evidence" value="ECO:0007669"/>
    <property type="project" value="UniProtKB-KW"/>
</dbReference>
<dbReference type="NCBIfam" id="NF009078">
    <property type="entry name" value="PRK12413.1"/>
    <property type="match status" value="1"/>
</dbReference>
<evidence type="ECO:0000256" key="7">
    <source>
        <dbReference type="ARBA" id="ARBA00022840"/>
    </source>
</evidence>
<dbReference type="InterPro" id="IPR004399">
    <property type="entry name" value="HMP/HMP-P_kinase_dom"/>
</dbReference>
<keyword evidence="6" id="KW-0418">Kinase</keyword>
<dbReference type="GO" id="GO:0008902">
    <property type="term" value="F:hydroxymethylpyrimidine kinase activity"/>
    <property type="evidence" value="ECO:0007669"/>
    <property type="project" value="TreeGrafter"/>
</dbReference>
<evidence type="ECO:0000313" key="15">
    <source>
        <dbReference type="EMBL" id="KRN74982.1"/>
    </source>
</evidence>
<comment type="caution">
    <text evidence="15">The sequence shown here is derived from an EMBL/GenBank/DDBJ whole genome shotgun (WGS) entry which is preliminary data.</text>
</comment>
<evidence type="ECO:0000256" key="2">
    <source>
        <dbReference type="ARBA" id="ARBA00012104"/>
    </source>
</evidence>
<sequence>MQNKNQPAVVLTIAGADSLSGGGLQADLATFNELKLYGLATVTSIAAVQPDNLKITPLPATLVQDQLQSQQAAFQLRGVKIGLLPTVEQVELVATWIKQLPEKIPVVVDPVLVFKEAQTDAAVGLRDAYLRELFPLATIITPNLTEAMQLTGQALVNEQTVARAGQALLQTGTQSVVIKGGHRLAGPMAKDYLLTQDGNQWLTSPKLTSNNNNGAGCTFSAAILSYLVQGNSLETAVAQAKTFVQHAIEAGLTINEQQGNVWQGANREYSS</sequence>
<dbReference type="Pfam" id="PF08543">
    <property type="entry name" value="Phos_pyr_kin"/>
    <property type="match status" value="1"/>
</dbReference>
<evidence type="ECO:0000256" key="9">
    <source>
        <dbReference type="ARBA" id="ARBA00042307"/>
    </source>
</evidence>
<comment type="similarity">
    <text evidence="1">Belongs to the ThiD family.</text>
</comment>
<evidence type="ECO:0000313" key="16">
    <source>
        <dbReference type="Proteomes" id="UP000051655"/>
    </source>
</evidence>
<dbReference type="GO" id="GO:0008478">
    <property type="term" value="F:pyridoxal kinase activity"/>
    <property type="evidence" value="ECO:0007669"/>
    <property type="project" value="UniProtKB-EC"/>
</dbReference>
<dbReference type="STRING" id="1616.IV73_GL000738"/>
<dbReference type="Gene3D" id="3.40.1190.20">
    <property type="match status" value="1"/>
</dbReference>
<dbReference type="InterPro" id="IPR013749">
    <property type="entry name" value="PM/HMP-P_kinase-1"/>
</dbReference>
<gene>
    <name evidence="15" type="ORF">IV73_GL000738</name>
</gene>
<evidence type="ECO:0000256" key="3">
    <source>
        <dbReference type="ARBA" id="ARBA00022679"/>
    </source>
</evidence>
<evidence type="ECO:0000256" key="13">
    <source>
        <dbReference type="ARBA" id="ARBA00049293"/>
    </source>
</evidence>
<accession>A0A0R2JGJ3</accession>
<dbReference type="AlphaFoldDB" id="A0A0R2JGJ3"/>
<proteinExistence type="inferred from homology"/>
<protein>
    <recommendedName>
        <fullName evidence="2">pyridoxal kinase</fullName>
        <ecNumber evidence="2">2.7.1.35</ecNumber>
    </recommendedName>
    <alternativeName>
        <fullName evidence="10">PN/PL/PM kinase</fullName>
    </alternativeName>
    <alternativeName>
        <fullName evidence="11">Pyridoxal kinase</fullName>
    </alternativeName>
    <alternativeName>
        <fullName evidence="9">Pyridoxamine kinase</fullName>
    </alternativeName>
    <alternativeName>
        <fullName evidence="12">Vitamin B6 kinase</fullName>
    </alternativeName>
</protein>
<keyword evidence="4" id="KW-0479">Metal-binding</keyword>
<comment type="catalytic activity">
    <reaction evidence="13">
        <text>pyridoxal + ATP = pyridoxal 5'-phosphate + ADP + H(+)</text>
        <dbReference type="Rhea" id="RHEA:10224"/>
        <dbReference type="ChEBI" id="CHEBI:15378"/>
        <dbReference type="ChEBI" id="CHEBI:17310"/>
        <dbReference type="ChEBI" id="CHEBI:30616"/>
        <dbReference type="ChEBI" id="CHEBI:456216"/>
        <dbReference type="ChEBI" id="CHEBI:597326"/>
        <dbReference type="EC" id="2.7.1.35"/>
    </reaction>
</comment>
<evidence type="ECO:0000256" key="1">
    <source>
        <dbReference type="ARBA" id="ARBA00009879"/>
    </source>
</evidence>
<keyword evidence="8" id="KW-0460">Magnesium</keyword>
<organism evidence="15 16">
    <name type="scientific">Weissella kandleri</name>
    <dbReference type="NCBI Taxonomy" id="1616"/>
    <lineage>
        <taxon>Bacteria</taxon>
        <taxon>Bacillati</taxon>
        <taxon>Bacillota</taxon>
        <taxon>Bacilli</taxon>
        <taxon>Lactobacillales</taxon>
        <taxon>Lactobacillaceae</taxon>
        <taxon>Weissella</taxon>
    </lineage>
</organism>
<dbReference type="InterPro" id="IPR029056">
    <property type="entry name" value="Ribokinase-like"/>
</dbReference>
<dbReference type="GO" id="GO:0046872">
    <property type="term" value="F:metal ion binding"/>
    <property type="evidence" value="ECO:0007669"/>
    <property type="project" value="UniProtKB-KW"/>
</dbReference>
<dbReference type="EC" id="2.7.1.35" evidence="2"/>
<dbReference type="PANTHER" id="PTHR20858">
    <property type="entry name" value="PHOSPHOMETHYLPYRIMIDINE KINASE"/>
    <property type="match status" value="1"/>
</dbReference>